<keyword evidence="7" id="KW-0653">Protein transport</keyword>
<evidence type="ECO:0000256" key="1">
    <source>
        <dbReference type="ARBA" id="ARBA00004162"/>
    </source>
</evidence>
<dbReference type="GO" id="GO:0005886">
    <property type="term" value="C:plasma membrane"/>
    <property type="evidence" value="ECO:0007669"/>
    <property type="project" value="UniProtKB-SubCell"/>
</dbReference>
<evidence type="ECO:0000256" key="2">
    <source>
        <dbReference type="ARBA" id="ARBA00005811"/>
    </source>
</evidence>
<evidence type="ECO:0000256" key="7">
    <source>
        <dbReference type="RuleBase" id="RU003879"/>
    </source>
</evidence>
<dbReference type="GO" id="GO:0022857">
    <property type="term" value="F:transmembrane transporter activity"/>
    <property type="evidence" value="ECO:0007669"/>
    <property type="project" value="InterPro"/>
</dbReference>
<keyword evidence="5" id="KW-1133">Transmembrane helix</keyword>
<evidence type="ECO:0000256" key="5">
    <source>
        <dbReference type="ARBA" id="ARBA00022989"/>
    </source>
</evidence>
<protein>
    <submittedName>
        <fullName evidence="9">TolR-like protein</fullName>
    </submittedName>
</protein>
<dbReference type="GO" id="GO:0015031">
    <property type="term" value="P:protein transport"/>
    <property type="evidence" value="ECO:0007669"/>
    <property type="project" value="UniProtKB-KW"/>
</dbReference>
<evidence type="ECO:0000313" key="10">
    <source>
        <dbReference type="Proteomes" id="UP000034883"/>
    </source>
</evidence>
<dbReference type="Gene3D" id="3.30.420.270">
    <property type="match status" value="1"/>
</dbReference>
<organism evidence="9 10">
    <name type="scientific">Sandaracinus amylolyticus</name>
    <dbReference type="NCBI Taxonomy" id="927083"/>
    <lineage>
        <taxon>Bacteria</taxon>
        <taxon>Pseudomonadati</taxon>
        <taxon>Myxococcota</taxon>
        <taxon>Polyangia</taxon>
        <taxon>Polyangiales</taxon>
        <taxon>Sandaracinaceae</taxon>
        <taxon>Sandaracinus</taxon>
    </lineage>
</organism>
<evidence type="ECO:0000256" key="6">
    <source>
        <dbReference type="ARBA" id="ARBA00023136"/>
    </source>
</evidence>
<evidence type="ECO:0000313" key="9">
    <source>
        <dbReference type="EMBL" id="AKF03332.1"/>
    </source>
</evidence>
<name>A0A0F6YGW7_9BACT</name>
<feature type="region of interest" description="Disordered" evidence="8">
    <location>
        <begin position="1"/>
        <end position="23"/>
    </location>
</feature>
<comment type="similarity">
    <text evidence="2 7">Belongs to the ExbD/TolR family.</text>
</comment>
<dbReference type="Pfam" id="PF02472">
    <property type="entry name" value="ExbD"/>
    <property type="match status" value="1"/>
</dbReference>
<gene>
    <name evidence="9" type="ORF">DB32_000481</name>
</gene>
<dbReference type="InterPro" id="IPR003400">
    <property type="entry name" value="ExbD"/>
</dbReference>
<comment type="subcellular location">
    <subcellularLocation>
        <location evidence="1">Cell membrane</location>
        <topology evidence="1">Single-pass membrane protein</topology>
    </subcellularLocation>
    <subcellularLocation>
        <location evidence="7">Cell membrane</location>
        <topology evidence="7">Single-pass type II membrane protein</topology>
    </subcellularLocation>
</comment>
<reference evidence="9 10" key="1">
    <citation type="submission" date="2015-03" db="EMBL/GenBank/DDBJ databases">
        <title>Genome assembly of Sandaracinus amylolyticus DSM 53668.</title>
        <authorList>
            <person name="Sharma G."/>
            <person name="Subramanian S."/>
        </authorList>
    </citation>
    <scope>NUCLEOTIDE SEQUENCE [LARGE SCALE GENOMIC DNA]</scope>
    <source>
        <strain evidence="9 10">DSM 53668</strain>
    </source>
</reference>
<dbReference type="STRING" id="927083.DB32_000481"/>
<sequence length="185" mass="19965">MELTPRQQAYVRKRTKHDEPDPSEVAGELNIVPFLDIVVNLILFLLATSAQVMIVAELDAHLPSLSRGRRASSSTEQGSTLNLSVTIAENGIIVSGSGGKLAPGCTQMQSGRVITVPRGGDGTYNWRALTECVARVHSQFPDENQVILSADPSIEYEHIIQAMDAVRAQGTDPLFPNVMLSAGVR</sequence>
<dbReference type="RefSeq" id="WP_053230782.1">
    <property type="nucleotide sequence ID" value="NZ_CP011125.1"/>
</dbReference>
<evidence type="ECO:0000256" key="8">
    <source>
        <dbReference type="SAM" id="MobiDB-lite"/>
    </source>
</evidence>
<dbReference type="EMBL" id="CP011125">
    <property type="protein sequence ID" value="AKF03332.1"/>
    <property type="molecule type" value="Genomic_DNA"/>
</dbReference>
<keyword evidence="3" id="KW-1003">Cell membrane</keyword>
<dbReference type="Proteomes" id="UP000034883">
    <property type="component" value="Chromosome"/>
</dbReference>
<keyword evidence="7" id="KW-0813">Transport</keyword>
<keyword evidence="6" id="KW-0472">Membrane</keyword>
<evidence type="ECO:0000256" key="4">
    <source>
        <dbReference type="ARBA" id="ARBA00022692"/>
    </source>
</evidence>
<dbReference type="AlphaFoldDB" id="A0A0F6YGW7"/>
<keyword evidence="4 7" id="KW-0812">Transmembrane</keyword>
<accession>A0A0F6YGW7</accession>
<proteinExistence type="inferred from homology"/>
<dbReference type="KEGG" id="samy:DB32_000481"/>
<keyword evidence="10" id="KW-1185">Reference proteome</keyword>
<evidence type="ECO:0000256" key="3">
    <source>
        <dbReference type="ARBA" id="ARBA00022475"/>
    </source>
</evidence>
<dbReference type="OrthoDB" id="5396454at2"/>